<keyword evidence="6 8" id="KW-0520">NAD</keyword>
<feature type="binding site" evidence="11">
    <location>
        <position position="89"/>
    </location>
    <ligand>
        <name>NAD(+)</name>
        <dbReference type="ChEBI" id="CHEBI:57540"/>
    </ligand>
</feature>
<comment type="catalytic activity">
    <reaction evidence="7 8">
        <text>UDP-alpha-D-glucose + 2 NAD(+) + H2O = UDP-alpha-D-glucuronate + 2 NADH + 3 H(+)</text>
        <dbReference type="Rhea" id="RHEA:23596"/>
        <dbReference type="ChEBI" id="CHEBI:15377"/>
        <dbReference type="ChEBI" id="CHEBI:15378"/>
        <dbReference type="ChEBI" id="CHEBI:57540"/>
        <dbReference type="ChEBI" id="CHEBI:57945"/>
        <dbReference type="ChEBI" id="CHEBI:58052"/>
        <dbReference type="ChEBI" id="CHEBI:58885"/>
        <dbReference type="EC" id="1.1.1.22"/>
    </reaction>
</comment>
<feature type="binding site" evidence="11">
    <location>
        <position position="34"/>
    </location>
    <ligand>
        <name>NAD(+)</name>
        <dbReference type="ChEBI" id="CHEBI:57540"/>
    </ligand>
</feature>
<dbReference type="InterPro" id="IPR014027">
    <property type="entry name" value="UDP-Glc/GDP-Man_DH_C"/>
</dbReference>
<dbReference type="SUPFAM" id="SSF48179">
    <property type="entry name" value="6-phosphogluconate dehydrogenase C-terminal domain-like"/>
    <property type="match status" value="1"/>
</dbReference>
<dbReference type="InterPro" id="IPR014026">
    <property type="entry name" value="UDP-Glc/GDP-Man_DH_dimer"/>
</dbReference>
<gene>
    <name evidence="13" type="ORF">ENW50_01590</name>
</gene>
<dbReference type="SUPFAM" id="SSF52413">
    <property type="entry name" value="UDP-glucose/GDP-mannose dehydrogenase C-terminal domain"/>
    <property type="match status" value="1"/>
</dbReference>
<dbReference type="PIRSF" id="PIRSF500134">
    <property type="entry name" value="UDPglc_DH_bac"/>
    <property type="match status" value="1"/>
</dbReference>
<dbReference type="AlphaFoldDB" id="A0A7V5CSD3"/>
<evidence type="ECO:0000259" key="12">
    <source>
        <dbReference type="SMART" id="SM00984"/>
    </source>
</evidence>
<evidence type="ECO:0000256" key="11">
    <source>
        <dbReference type="PIRSR" id="PIRSR500134-3"/>
    </source>
</evidence>
<evidence type="ECO:0000256" key="2">
    <source>
        <dbReference type="ARBA" id="ARBA00006601"/>
    </source>
</evidence>
<dbReference type="NCBIfam" id="TIGR03026">
    <property type="entry name" value="NDP-sugDHase"/>
    <property type="match status" value="1"/>
</dbReference>
<dbReference type="EMBL" id="DTKL01000013">
    <property type="protein sequence ID" value="HGY93374.1"/>
    <property type="molecule type" value="Genomic_DNA"/>
</dbReference>
<dbReference type="InterPro" id="IPR036220">
    <property type="entry name" value="UDP-Glc/GDP-Man_DH_C_sf"/>
</dbReference>
<dbReference type="Pfam" id="PF03720">
    <property type="entry name" value="UDPG_MGDP_dh_C"/>
    <property type="match status" value="1"/>
</dbReference>
<feature type="domain" description="UDP-glucose/GDP-mannose dehydrogenase C-terminal" evidence="12">
    <location>
        <begin position="336"/>
        <end position="440"/>
    </location>
</feature>
<dbReference type="PANTHER" id="PTHR43750">
    <property type="entry name" value="UDP-GLUCOSE 6-DEHYDROGENASE TUAD"/>
    <property type="match status" value="1"/>
</dbReference>
<dbReference type="Gene3D" id="3.40.50.720">
    <property type="entry name" value="NAD(P)-binding Rossmann-like Domain"/>
    <property type="match status" value="2"/>
</dbReference>
<dbReference type="Pfam" id="PF03721">
    <property type="entry name" value="UDPG_MGDP_dh_N"/>
    <property type="match status" value="1"/>
</dbReference>
<dbReference type="PIRSF" id="PIRSF000124">
    <property type="entry name" value="UDPglc_GDPman_dh"/>
    <property type="match status" value="1"/>
</dbReference>
<dbReference type="InterPro" id="IPR008927">
    <property type="entry name" value="6-PGluconate_DH-like_C_sf"/>
</dbReference>
<evidence type="ECO:0000256" key="6">
    <source>
        <dbReference type="ARBA" id="ARBA00023027"/>
    </source>
</evidence>
<sequence length="474" mass="51550">MSSQISIAVVGSGYVGLVAAACFAEIGHKVTCVDNDESKLAMLQAGGVPIHEDYLPELLERHRGKNILFTSNLGGATREAQLVFIAVGTPQSRTGSADLSYVDAVASEIARSIDSYTVIVEKSTVPVYTNEWIRRVVERNGVAKDMFDVASNPEFLREGTAVVDFLHADRVVIGADSERAAALLQKVYEPLTSGEYFRSASAIPGARTPEAAVPILQTSIKAAELIKHASNAFLAMKISFINVVANICEAVGADVQQVAQGMGTDTRIGPRFLSAGIGYGGSCFPKDVAAFRYVAEQLGLDFDLLAEVEKINAEQKKRFFQKIRSALWTFRGKRIGVLGLAFKGGTDDIRDSPALDIVRQLLHEGCTVAAYDPAAMERTAELLPASGQMSYVNDAYTAAQDADALLILTDWQEFAELDLARLHYTLRYPIVIDGRNLYSPAQMRQSGFTYLSVGRPDAYQMRDVRDTTANYPLP</sequence>
<evidence type="ECO:0000256" key="4">
    <source>
        <dbReference type="ARBA" id="ARBA00015132"/>
    </source>
</evidence>
<dbReference type="Gene3D" id="1.20.5.100">
    <property type="entry name" value="Cytochrome c1, transmembrane anchor, C-terminal"/>
    <property type="match status" value="1"/>
</dbReference>
<dbReference type="GO" id="GO:0051287">
    <property type="term" value="F:NAD binding"/>
    <property type="evidence" value="ECO:0007669"/>
    <property type="project" value="InterPro"/>
</dbReference>
<feature type="binding site" evidence="11">
    <location>
        <position position="39"/>
    </location>
    <ligand>
        <name>NAD(+)</name>
        <dbReference type="ChEBI" id="CHEBI:57540"/>
    </ligand>
</feature>
<comment type="caution">
    <text evidence="13">The sequence shown here is derived from an EMBL/GenBank/DDBJ whole genome shotgun (WGS) entry which is preliminary data.</text>
</comment>
<keyword evidence="5 8" id="KW-0560">Oxidoreductase</keyword>
<dbReference type="GO" id="GO:0000271">
    <property type="term" value="P:polysaccharide biosynthetic process"/>
    <property type="evidence" value="ECO:0007669"/>
    <property type="project" value="InterPro"/>
</dbReference>
<feature type="binding site" evidence="10">
    <location>
        <position position="280"/>
    </location>
    <ligand>
        <name>substrate</name>
    </ligand>
</feature>
<evidence type="ECO:0000256" key="1">
    <source>
        <dbReference type="ARBA" id="ARBA00004701"/>
    </source>
</evidence>
<dbReference type="InterPro" id="IPR001732">
    <property type="entry name" value="UDP-Glc/GDP-Man_DH_N"/>
</dbReference>
<protein>
    <recommendedName>
        <fullName evidence="4 8">UDP-glucose 6-dehydrogenase</fullName>
        <ecNumber evidence="3 8">1.1.1.22</ecNumber>
    </recommendedName>
</protein>
<evidence type="ECO:0000256" key="10">
    <source>
        <dbReference type="PIRSR" id="PIRSR500134-2"/>
    </source>
</evidence>
<dbReference type="InterPro" id="IPR017476">
    <property type="entry name" value="UDP-Glc/GDP-Man"/>
</dbReference>
<feature type="binding site" evidence="10">
    <location>
        <position position="343"/>
    </location>
    <ligand>
        <name>substrate</name>
    </ligand>
</feature>
<dbReference type="SUPFAM" id="SSF51735">
    <property type="entry name" value="NAD(P)-binding Rossmann-fold domains"/>
    <property type="match status" value="1"/>
</dbReference>
<dbReference type="Pfam" id="PF00984">
    <property type="entry name" value="UDPG_MGDP_dh"/>
    <property type="match status" value="1"/>
</dbReference>
<feature type="binding site" evidence="11">
    <location>
        <position position="124"/>
    </location>
    <ligand>
        <name>NAD(+)</name>
        <dbReference type="ChEBI" id="CHEBI:57540"/>
    </ligand>
</feature>
<comment type="similarity">
    <text evidence="2 8">Belongs to the UDP-glucose/GDP-mannose dehydrogenase family.</text>
</comment>
<dbReference type="EC" id="1.1.1.22" evidence="3 8"/>
<dbReference type="UniPathway" id="UPA00038">
    <property type="reaction ID" value="UER00491"/>
</dbReference>
<dbReference type="PANTHER" id="PTHR43750:SF3">
    <property type="entry name" value="UDP-GLUCOSE 6-DEHYDROGENASE TUAD"/>
    <property type="match status" value="1"/>
</dbReference>
<accession>A0A7V5CSD3</accession>
<organism evidence="13">
    <name type="scientific">Acidobacterium capsulatum</name>
    <dbReference type="NCBI Taxonomy" id="33075"/>
    <lineage>
        <taxon>Bacteria</taxon>
        <taxon>Pseudomonadati</taxon>
        <taxon>Acidobacteriota</taxon>
        <taxon>Terriglobia</taxon>
        <taxon>Terriglobales</taxon>
        <taxon>Acidobacteriaceae</taxon>
        <taxon>Acidobacterium</taxon>
    </lineage>
</organism>
<reference evidence="13" key="1">
    <citation type="journal article" date="2020" name="mSystems">
        <title>Genome- and Community-Level Interaction Insights into Carbon Utilization and Element Cycling Functions of Hydrothermarchaeota in Hydrothermal Sediment.</title>
        <authorList>
            <person name="Zhou Z."/>
            <person name="Liu Y."/>
            <person name="Xu W."/>
            <person name="Pan J."/>
            <person name="Luo Z.H."/>
            <person name="Li M."/>
        </authorList>
    </citation>
    <scope>NUCLEOTIDE SEQUENCE [LARGE SCALE GENOMIC DNA]</scope>
    <source>
        <strain evidence="13">SpSt-855</strain>
    </source>
</reference>
<feature type="binding site" evidence="10">
    <location>
        <begin position="272"/>
        <end position="276"/>
    </location>
    <ligand>
        <name>substrate</name>
    </ligand>
</feature>
<dbReference type="GO" id="GO:0003979">
    <property type="term" value="F:UDP-glucose 6-dehydrogenase activity"/>
    <property type="evidence" value="ECO:0007669"/>
    <property type="project" value="UniProtKB-EC"/>
</dbReference>
<evidence type="ECO:0000313" key="13">
    <source>
        <dbReference type="EMBL" id="HGY93374.1"/>
    </source>
</evidence>
<dbReference type="GO" id="GO:0006065">
    <property type="term" value="P:UDP-glucuronate biosynthetic process"/>
    <property type="evidence" value="ECO:0007669"/>
    <property type="project" value="UniProtKB-UniPathway"/>
</dbReference>
<feature type="binding site" evidence="10">
    <location>
        <begin position="155"/>
        <end position="158"/>
    </location>
    <ligand>
        <name>substrate</name>
    </ligand>
</feature>
<feature type="binding site" evidence="11">
    <location>
        <position position="286"/>
    </location>
    <ligand>
        <name>NAD(+)</name>
        <dbReference type="ChEBI" id="CHEBI:57540"/>
    </ligand>
</feature>
<proteinExistence type="inferred from homology"/>
<dbReference type="InterPro" id="IPR028357">
    <property type="entry name" value="UDPglc_DH_bac"/>
</dbReference>
<feature type="binding site" evidence="11">
    <location>
        <position position="350"/>
    </location>
    <ligand>
        <name>NAD(+)</name>
        <dbReference type="ChEBI" id="CHEBI:57540"/>
    </ligand>
</feature>
<dbReference type="SMART" id="SM00984">
    <property type="entry name" value="UDPG_MGDP_dh_C"/>
    <property type="match status" value="1"/>
</dbReference>
<evidence type="ECO:0000256" key="9">
    <source>
        <dbReference type="PIRSR" id="PIRSR500134-1"/>
    </source>
</evidence>
<feature type="active site" description="Nucleophile" evidence="9">
    <location>
        <position position="283"/>
    </location>
</feature>
<feature type="binding site" evidence="11">
    <location>
        <position position="158"/>
    </location>
    <ligand>
        <name>NAD(+)</name>
        <dbReference type="ChEBI" id="CHEBI:57540"/>
    </ligand>
</feature>
<evidence type="ECO:0000256" key="7">
    <source>
        <dbReference type="ARBA" id="ARBA00047473"/>
    </source>
</evidence>
<comment type="pathway">
    <text evidence="1">Nucleotide-sugar biosynthesis; UDP-alpha-D-glucuronate biosynthesis; UDP-alpha-D-glucuronate from UDP-alpha-D-glucose: step 1/1.</text>
</comment>
<evidence type="ECO:0000256" key="3">
    <source>
        <dbReference type="ARBA" id="ARBA00012954"/>
    </source>
</evidence>
<evidence type="ECO:0000256" key="8">
    <source>
        <dbReference type="PIRNR" id="PIRNR000124"/>
    </source>
</evidence>
<evidence type="ECO:0000256" key="5">
    <source>
        <dbReference type="ARBA" id="ARBA00023002"/>
    </source>
</evidence>
<dbReference type="InterPro" id="IPR036291">
    <property type="entry name" value="NAD(P)-bd_dom_sf"/>
</dbReference>
<feature type="binding site" evidence="10">
    <location>
        <position position="227"/>
    </location>
    <ligand>
        <name>substrate</name>
    </ligand>
</feature>
<name>A0A7V5CSD3_9BACT</name>